<dbReference type="Proteomes" id="UP000002522">
    <property type="component" value="Chromosome"/>
</dbReference>
<dbReference type="PANTHER" id="PTHR30349:SF64">
    <property type="entry name" value="PROPHAGE INTEGRASE INTD-RELATED"/>
    <property type="match status" value="1"/>
</dbReference>
<proteinExistence type="predicted"/>
<dbReference type="HOGENOM" id="CLU_1097635_0_0_14"/>
<dbReference type="RefSeq" id="WP_011077118.1">
    <property type="nucleotide sequence ID" value="NC_004432.1"/>
</dbReference>
<dbReference type="InterPro" id="IPR011010">
    <property type="entry name" value="DNA_brk_join_enz"/>
</dbReference>
<dbReference type="KEGG" id="mpe:MYPE2900"/>
<dbReference type="GO" id="GO:0003677">
    <property type="term" value="F:DNA binding"/>
    <property type="evidence" value="ECO:0007669"/>
    <property type="project" value="InterPro"/>
</dbReference>
<dbReference type="InterPro" id="IPR050090">
    <property type="entry name" value="Tyrosine_recombinase_XerCD"/>
</dbReference>
<dbReference type="InParanoid" id="Q8EWB4"/>
<name>Q8EWB4_MALP2</name>
<evidence type="ECO:0000259" key="2">
    <source>
        <dbReference type="PROSITE" id="PS51898"/>
    </source>
</evidence>
<dbReference type="eggNOG" id="COG0582">
    <property type="taxonomic scope" value="Bacteria"/>
</dbReference>
<dbReference type="SUPFAM" id="SSF56349">
    <property type="entry name" value="DNA breaking-rejoining enzymes"/>
    <property type="match status" value="1"/>
</dbReference>
<keyword evidence="4" id="KW-1185">Reference proteome</keyword>
<dbReference type="PROSITE" id="PS51898">
    <property type="entry name" value="TYR_RECOMBINASE"/>
    <property type="match status" value="1"/>
</dbReference>
<dbReference type="Pfam" id="PF00589">
    <property type="entry name" value="Phage_integrase"/>
    <property type="match status" value="1"/>
</dbReference>
<feature type="domain" description="Tyr recombinase" evidence="2">
    <location>
        <begin position="84"/>
        <end position="253"/>
    </location>
</feature>
<dbReference type="GO" id="GO:0006310">
    <property type="term" value="P:DNA recombination"/>
    <property type="evidence" value="ECO:0007669"/>
    <property type="project" value="UniProtKB-KW"/>
</dbReference>
<dbReference type="EMBL" id="BA000026">
    <property type="protein sequence ID" value="BAC44082.1"/>
    <property type="molecule type" value="Genomic_DNA"/>
</dbReference>
<gene>
    <name evidence="3" type="ordered locus">MYPE2900</name>
</gene>
<dbReference type="PANTHER" id="PTHR30349">
    <property type="entry name" value="PHAGE INTEGRASE-RELATED"/>
    <property type="match status" value="1"/>
</dbReference>
<sequence>MEKLKKFKEWLINIKGYSPKTIEVYCKYAHFLIENDENYFITMEKYKHTTNNSKRIILSSFKKYYEFTDDKRREEIELPKKEKRVQDYVTYDEYIKIIDFIKNHKSSNMSLAIIRLLFETGIRSAELLNIKTSDIYKNRIRIYGKNRLERFIYVCDSLEKILNQLVKKRNKENVDKVFPITYKALYKRVRNLSKKVNKKLSPHMFRRGFATHCIGKNIGIYQISLMMGHENINTTKNYIKCSYSEEMMSSIFK</sequence>
<evidence type="ECO:0000313" key="3">
    <source>
        <dbReference type="EMBL" id="BAC44082.1"/>
    </source>
</evidence>
<dbReference type="Gene3D" id="1.10.443.10">
    <property type="entry name" value="Intergrase catalytic core"/>
    <property type="match status" value="1"/>
</dbReference>
<reference evidence="3 4" key="1">
    <citation type="journal article" date="2002" name="Nucleic Acids Res.">
        <title>The complete genomic sequence of Mycoplasma penetrans, an intracellular bacterial pathogen in humans.</title>
        <authorList>
            <person name="Sasaki Y."/>
            <person name="Ishikawa J."/>
            <person name="Yamashita A."/>
            <person name="Oshima K."/>
            <person name="Kenri T."/>
            <person name="Furuya K."/>
            <person name="Yoshino C."/>
            <person name="Horino A."/>
            <person name="Shiba T."/>
            <person name="Sasaki T."/>
            <person name="Hattori M."/>
        </authorList>
    </citation>
    <scope>NUCLEOTIDE SEQUENCE [LARGE SCALE GENOMIC DNA]</scope>
    <source>
        <strain evidence="3 4">HF-2</strain>
    </source>
</reference>
<protein>
    <submittedName>
        <fullName evidence="3">Recombinase</fullName>
    </submittedName>
</protein>
<dbReference type="STRING" id="272633.gene:10731393"/>
<evidence type="ECO:0000313" key="4">
    <source>
        <dbReference type="Proteomes" id="UP000002522"/>
    </source>
</evidence>
<dbReference type="CDD" id="cd00397">
    <property type="entry name" value="DNA_BRE_C"/>
    <property type="match status" value="1"/>
</dbReference>
<dbReference type="InterPro" id="IPR013762">
    <property type="entry name" value="Integrase-like_cat_sf"/>
</dbReference>
<dbReference type="InterPro" id="IPR002104">
    <property type="entry name" value="Integrase_catalytic"/>
</dbReference>
<evidence type="ECO:0000256" key="1">
    <source>
        <dbReference type="ARBA" id="ARBA00023172"/>
    </source>
</evidence>
<organism evidence="3 4">
    <name type="scientific">Malacoplasma penetrans (strain HF-2)</name>
    <name type="common">Mycoplasma penetrans</name>
    <dbReference type="NCBI Taxonomy" id="272633"/>
    <lineage>
        <taxon>Bacteria</taxon>
        <taxon>Bacillati</taxon>
        <taxon>Mycoplasmatota</taxon>
        <taxon>Mycoplasmoidales</taxon>
        <taxon>Mycoplasmoidaceae</taxon>
        <taxon>Malacoplasma</taxon>
    </lineage>
</organism>
<dbReference type="AlphaFoldDB" id="Q8EWB4"/>
<dbReference type="GO" id="GO:0015074">
    <property type="term" value="P:DNA integration"/>
    <property type="evidence" value="ECO:0007669"/>
    <property type="project" value="InterPro"/>
</dbReference>
<accession>Q8EWB4</accession>
<keyword evidence="1" id="KW-0233">DNA recombination</keyword>